<organism evidence="1 2">
    <name type="scientific">Blattamonas nauphoetae</name>
    <dbReference type="NCBI Taxonomy" id="2049346"/>
    <lineage>
        <taxon>Eukaryota</taxon>
        <taxon>Metamonada</taxon>
        <taxon>Preaxostyla</taxon>
        <taxon>Oxymonadida</taxon>
        <taxon>Blattamonas</taxon>
    </lineage>
</organism>
<dbReference type="InterPro" id="IPR011050">
    <property type="entry name" value="Pectin_lyase_fold/virulence"/>
</dbReference>
<reference evidence="1 2" key="1">
    <citation type="journal article" date="2022" name="bioRxiv">
        <title>Genomics of Preaxostyla Flagellates Illuminates Evolutionary Transitions and the Path Towards Mitochondrial Loss.</title>
        <authorList>
            <person name="Novak L.V.F."/>
            <person name="Treitli S.C."/>
            <person name="Pyrih J."/>
            <person name="Halakuc P."/>
            <person name="Pipaliya S.V."/>
            <person name="Vacek V."/>
            <person name="Brzon O."/>
            <person name="Soukal P."/>
            <person name="Eme L."/>
            <person name="Dacks J.B."/>
            <person name="Karnkowska A."/>
            <person name="Elias M."/>
            <person name="Hampl V."/>
        </authorList>
    </citation>
    <scope>NUCLEOTIDE SEQUENCE [LARGE SCALE GENOMIC DNA]</scope>
    <source>
        <strain evidence="1">NAU3</strain>
        <tissue evidence="1">Gut</tissue>
    </source>
</reference>
<dbReference type="SUPFAM" id="SSF51126">
    <property type="entry name" value="Pectin lyase-like"/>
    <property type="match status" value="1"/>
</dbReference>
<keyword evidence="2" id="KW-1185">Reference proteome</keyword>
<protein>
    <recommendedName>
        <fullName evidence="3">Right handed beta helix domain-containing protein</fullName>
    </recommendedName>
</protein>
<name>A0ABQ9XGC4_9EUKA</name>
<dbReference type="Proteomes" id="UP001281761">
    <property type="component" value="Unassembled WGS sequence"/>
</dbReference>
<evidence type="ECO:0000313" key="2">
    <source>
        <dbReference type="Proteomes" id="UP001281761"/>
    </source>
</evidence>
<evidence type="ECO:0008006" key="3">
    <source>
        <dbReference type="Google" id="ProtNLM"/>
    </source>
</evidence>
<comment type="caution">
    <text evidence="1">The sequence shown here is derived from an EMBL/GenBank/DDBJ whole genome shotgun (WGS) entry which is preliminary data.</text>
</comment>
<proteinExistence type="predicted"/>
<accession>A0ABQ9XGC4</accession>
<gene>
    <name evidence="1" type="ORF">BLNAU_14708</name>
</gene>
<sequence>MGRAKLWRGNPYPFFDFNSEQGKFTDEGSRFRFSSFSHTIRFTRCTFTDIDGKDTDDEYRQTDGAAIIIHCPSSLVVEDCYFSNCGGGMNGGAIDIKLRQEQTTASITSTSFEECWTTSRESNVIHHRTQGIITLTSSNFTNYIHVWDSSRSVYSNGIIVSNCLFNYSGGVNYNALKINPDKSQLFFTSFSSNIQSDLDVVTTEHFLNLLSFVGCVSNSQQARSLEYFGLSPLTIEIVEEQVAVDPGNLQTALTDTNINLFYLGGGNYGAFEIEARQVQLKKWNLQNSLIPTAVVITCFSATVKAGAECVLSLFQLAPLIESSSLVSVFTQGNCSLRYVVIDQIDGLTVPLFSVTGADASFSLRDS</sequence>
<dbReference type="EMBL" id="JARBJD010000137">
    <property type="protein sequence ID" value="KAK2950373.1"/>
    <property type="molecule type" value="Genomic_DNA"/>
</dbReference>
<evidence type="ECO:0000313" key="1">
    <source>
        <dbReference type="EMBL" id="KAK2950373.1"/>
    </source>
</evidence>